<dbReference type="PANTHER" id="PTHR46579">
    <property type="entry name" value="F5/8 TYPE C DOMAIN-CONTAINING PROTEIN-RELATED"/>
    <property type="match status" value="1"/>
</dbReference>
<accession>A0A0C2SPX5</accession>
<keyword evidence="3" id="KW-1185">Reference proteome</keyword>
<feature type="region of interest" description="Disordered" evidence="1">
    <location>
        <begin position="1"/>
        <end position="22"/>
    </location>
</feature>
<reference evidence="2 3" key="1">
    <citation type="submission" date="2014-04" db="EMBL/GenBank/DDBJ databases">
        <title>Evolutionary Origins and Diversification of the Mycorrhizal Mutualists.</title>
        <authorList>
            <consortium name="DOE Joint Genome Institute"/>
            <consortium name="Mycorrhizal Genomics Consortium"/>
            <person name="Kohler A."/>
            <person name="Kuo A."/>
            <person name="Nagy L.G."/>
            <person name="Floudas D."/>
            <person name="Copeland A."/>
            <person name="Barry K.W."/>
            <person name="Cichocki N."/>
            <person name="Veneault-Fourrey C."/>
            <person name="LaButti K."/>
            <person name="Lindquist E.A."/>
            <person name="Lipzen A."/>
            <person name="Lundell T."/>
            <person name="Morin E."/>
            <person name="Murat C."/>
            <person name="Riley R."/>
            <person name="Ohm R."/>
            <person name="Sun H."/>
            <person name="Tunlid A."/>
            <person name="Henrissat B."/>
            <person name="Grigoriev I.V."/>
            <person name="Hibbett D.S."/>
            <person name="Martin F."/>
        </authorList>
    </citation>
    <scope>NUCLEOTIDE SEQUENCE [LARGE SCALE GENOMIC DNA]</scope>
    <source>
        <strain evidence="2 3">Koide BX008</strain>
    </source>
</reference>
<evidence type="ECO:0000313" key="2">
    <source>
        <dbReference type="EMBL" id="KIL56029.1"/>
    </source>
</evidence>
<dbReference type="PANTHER" id="PTHR46579:SF1">
    <property type="entry name" value="F5_8 TYPE C DOMAIN-CONTAINING PROTEIN"/>
    <property type="match status" value="1"/>
</dbReference>
<dbReference type="EMBL" id="KN818453">
    <property type="protein sequence ID" value="KIL56029.1"/>
    <property type="molecule type" value="Genomic_DNA"/>
</dbReference>
<dbReference type="AlphaFoldDB" id="A0A0C2SPX5"/>
<protein>
    <recommendedName>
        <fullName evidence="4">Transposase</fullName>
    </recommendedName>
</protein>
<gene>
    <name evidence="2" type="ORF">M378DRAFT_1039780</name>
</gene>
<dbReference type="STRING" id="946122.A0A0C2SPX5"/>
<name>A0A0C2SPX5_AMAMK</name>
<sequence>MSSEDDDIDYHNPDHSDDELDVDITNIPKSSHDRLALSQEMIEAIRDAQFEDDMDDTMISRLKNPPRSHPDVDYFSQISIRIFDKLRNGSQEMYNGVREVMADLNPPIQLDSYHVVKRNVKEISGVEQIETDMCPNSCVAYTGPYSTLEECPKCGEARYDKLTSRKRVARQRFFTIPLGPQIQALYRSPESADCMNYRTRKTQEIIDTIKKNHGEIEITTYDDFVHGQDYIEAVIRGDIQDNDVVCTFSLDGAQLYRDKESDCWFFIWVIFNLSPESRYKKKYVLPAGFVPGPNKPTDMESFLLPSFRHFSALQKFGLTVWDARQNRDVVSRPFWLFGTADTLGLPILSGLVGHGGRLGCRLFCGLPGRLKGKKYYPAALKPDNYTVHGSAHPDIDISKLSSTSPSKYAQTLCKLLQATDADYEKIRKATGIVRPSICLGFQPNKMLPVPRCFPLDLMHLSCLNIPQHLLHIWRNTVKPKIPSQYDFIVLSSEVAWQEHGALVASARPHLPSSFNRTPRNPAEKLTSGYKAWEFMIYIWVLGPAVFRLVLPHNLWSHFCKLVCGIRIINQRQITSEQLAHAHRVIAEWEIEFEHNYYQRKADLLHLIRPCTHAILHAARETHRCGPLNLVAQWALENTVGNLGREVRQHSNPFSNLSQRGLLRAQMNALFSIIPDLNSTQKPPKGSQALGGKYVLLCARENAGQLPPVEEAAIRRFLGSRNLRLSAGTELIVWKWARLRLPNDQVARCAWKEKAEERKKNYRNSRNIKLTFSNDVAFKLTAAMVRTYSDPQPDLLAHSHETLRVCRLQEDAFKVIDIKSIQAVVAMIPFPLKTEEEKEPEVRARYHDCFYVGEKPFFELTIEGMHDNGDSDDDA</sequence>
<dbReference type="OrthoDB" id="3261594at2759"/>
<evidence type="ECO:0008006" key="4">
    <source>
        <dbReference type="Google" id="ProtNLM"/>
    </source>
</evidence>
<evidence type="ECO:0000256" key="1">
    <source>
        <dbReference type="SAM" id="MobiDB-lite"/>
    </source>
</evidence>
<dbReference type="HOGENOM" id="CLU_007337_0_2_1"/>
<organism evidence="2 3">
    <name type="scientific">Amanita muscaria (strain Koide BX008)</name>
    <dbReference type="NCBI Taxonomy" id="946122"/>
    <lineage>
        <taxon>Eukaryota</taxon>
        <taxon>Fungi</taxon>
        <taxon>Dikarya</taxon>
        <taxon>Basidiomycota</taxon>
        <taxon>Agaricomycotina</taxon>
        <taxon>Agaricomycetes</taxon>
        <taxon>Agaricomycetidae</taxon>
        <taxon>Agaricales</taxon>
        <taxon>Pluteineae</taxon>
        <taxon>Amanitaceae</taxon>
        <taxon>Amanita</taxon>
    </lineage>
</organism>
<dbReference type="InParanoid" id="A0A0C2SPX5"/>
<evidence type="ECO:0000313" key="3">
    <source>
        <dbReference type="Proteomes" id="UP000054549"/>
    </source>
</evidence>
<proteinExistence type="predicted"/>
<dbReference type="Proteomes" id="UP000054549">
    <property type="component" value="Unassembled WGS sequence"/>
</dbReference>